<evidence type="ECO:0000313" key="8">
    <source>
        <dbReference type="EMBL" id="SDC14644.1"/>
    </source>
</evidence>
<dbReference type="SUPFAM" id="SSF52518">
    <property type="entry name" value="Thiamin diphosphate-binding fold (THDP-binding)"/>
    <property type="match status" value="2"/>
</dbReference>
<accession>A0A1G6J712</accession>
<evidence type="ECO:0000313" key="9">
    <source>
        <dbReference type="Proteomes" id="UP000198666"/>
    </source>
</evidence>
<dbReference type="FunFam" id="3.40.50.970:FF:000007">
    <property type="entry name" value="Acetolactate synthase"/>
    <property type="match status" value="1"/>
</dbReference>
<dbReference type="Gene3D" id="3.40.50.970">
    <property type="match status" value="2"/>
</dbReference>
<evidence type="ECO:0000256" key="2">
    <source>
        <dbReference type="ARBA" id="ARBA00007812"/>
    </source>
</evidence>
<comment type="similarity">
    <text evidence="2 4">Belongs to the TPP enzyme family.</text>
</comment>
<dbReference type="CDD" id="cd07035">
    <property type="entry name" value="TPP_PYR_POX_like"/>
    <property type="match status" value="1"/>
</dbReference>
<evidence type="ECO:0000259" key="6">
    <source>
        <dbReference type="Pfam" id="PF02775"/>
    </source>
</evidence>
<dbReference type="GO" id="GO:0030976">
    <property type="term" value="F:thiamine pyrophosphate binding"/>
    <property type="evidence" value="ECO:0007669"/>
    <property type="project" value="InterPro"/>
</dbReference>
<dbReference type="EMBL" id="FMZB01000001">
    <property type="protein sequence ID" value="SDC14644.1"/>
    <property type="molecule type" value="Genomic_DNA"/>
</dbReference>
<dbReference type="RefSeq" id="WP_093725625.1">
    <property type="nucleotide sequence ID" value="NZ_FMZB01000001.1"/>
</dbReference>
<dbReference type="Gene3D" id="3.40.50.1220">
    <property type="entry name" value="TPP-binding domain"/>
    <property type="match status" value="1"/>
</dbReference>
<reference evidence="9" key="1">
    <citation type="submission" date="2016-10" db="EMBL/GenBank/DDBJ databases">
        <authorList>
            <person name="Varghese N."/>
            <person name="Submissions S."/>
        </authorList>
    </citation>
    <scope>NUCLEOTIDE SEQUENCE [LARGE SCALE GENOMIC DNA]</scope>
    <source>
        <strain evidence="9">DSM 21620</strain>
    </source>
</reference>
<evidence type="ECO:0000259" key="5">
    <source>
        <dbReference type="Pfam" id="PF00205"/>
    </source>
</evidence>
<dbReference type="GO" id="GO:0009099">
    <property type="term" value="P:L-valine biosynthetic process"/>
    <property type="evidence" value="ECO:0007669"/>
    <property type="project" value="TreeGrafter"/>
</dbReference>
<sequence length="587" mass="63981">MKKLISAQLVKYLESRGVKHIFGLCGHTNIAVLAELEKSSIKFINVRHEQIAAHAADGYARVTKKAAVVLSHLGPGLTNAATGVANAALDSIPMVVIAGDVPSYYYGKHPHQEVNMHADGAQYEIYRPFVKRAWRVDQAELFPEILQKAFQLAESGRPGPVLISVPMDIFSTKIEEEAFRLLDHHIQVVEKPSLDEETAACIVEKLAKAERPVLYAGGGVVLADATRELREFAEHLNIPVAHSLMGKGALPDDHELALGMTGFWGTKFINEQTKNADYLFGAGTRFSEADSSSWYDNVTFDFPKTKLIHIDIDPNEIGRNYPAEIGAVADLKKAFITLNRVAKRLYPDGIDRNEQLREAIVNYRQSLRESISKNVSSTSFPMKPERILAEVRDVLPRDAYLTTDVGWNKNGVGQQFPIYTPGSILTPGGFATMGFGSSAAIGAKIAAPDKVVVSLIGDGGFGQNPSVLATAKEENIPVVWVVMNNSAFGTIAGLEMAHYDTTYGTRFQADGESYTPDFAAIAKGYGIKGIKIESAAQFKGVLKEAIAANEPVVIDVAMKNEPVPTDGKWNINDIYSPDDDKSHVSIP</sequence>
<dbReference type="PROSITE" id="PS00187">
    <property type="entry name" value="TPP_ENZYMES"/>
    <property type="match status" value="1"/>
</dbReference>
<evidence type="ECO:0000256" key="4">
    <source>
        <dbReference type="RuleBase" id="RU362132"/>
    </source>
</evidence>
<dbReference type="GO" id="GO:0003984">
    <property type="term" value="F:acetolactate synthase activity"/>
    <property type="evidence" value="ECO:0007669"/>
    <property type="project" value="TreeGrafter"/>
</dbReference>
<dbReference type="PANTHER" id="PTHR18968:SF13">
    <property type="entry name" value="ACETOLACTATE SYNTHASE CATALYTIC SUBUNIT, MITOCHONDRIAL"/>
    <property type="match status" value="1"/>
</dbReference>
<dbReference type="OrthoDB" id="4494979at2"/>
<dbReference type="GO" id="GO:0009097">
    <property type="term" value="P:isoleucine biosynthetic process"/>
    <property type="evidence" value="ECO:0007669"/>
    <property type="project" value="TreeGrafter"/>
</dbReference>
<dbReference type="InterPro" id="IPR045229">
    <property type="entry name" value="TPP_enz"/>
</dbReference>
<feature type="domain" description="Thiamine pyrophosphate enzyme central" evidence="5">
    <location>
        <begin position="201"/>
        <end position="334"/>
    </location>
</feature>
<dbReference type="GO" id="GO:0050660">
    <property type="term" value="F:flavin adenine dinucleotide binding"/>
    <property type="evidence" value="ECO:0007669"/>
    <property type="project" value="TreeGrafter"/>
</dbReference>
<comment type="cofactor">
    <cofactor evidence="1">
        <name>thiamine diphosphate</name>
        <dbReference type="ChEBI" id="CHEBI:58937"/>
    </cofactor>
</comment>
<dbReference type="InterPro" id="IPR029035">
    <property type="entry name" value="DHS-like_NAD/FAD-binding_dom"/>
</dbReference>
<dbReference type="Pfam" id="PF00205">
    <property type="entry name" value="TPP_enzyme_M"/>
    <property type="match status" value="1"/>
</dbReference>
<feature type="domain" description="Thiamine pyrophosphate enzyme TPP-binding" evidence="6">
    <location>
        <begin position="404"/>
        <end position="556"/>
    </location>
</feature>
<dbReference type="Proteomes" id="UP000198666">
    <property type="component" value="Unassembled WGS sequence"/>
</dbReference>
<dbReference type="Pfam" id="PF02775">
    <property type="entry name" value="TPP_enzyme_C"/>
    <property type="match status" value="1"/>
</dbReference>
<dbReference type="GO" id="GO:0005948">
    <property type="term" value="C:acetolactate synthase complex"/>
    <property type="evidence" value="ECO:0007669"/>
    <property type="project" value="TreeGrafter"/>
</dbReference>
<dbReference type="STRING" id="361279.SAMN05421663_101500"/>
<dbReference type="InterPro" id="IPR012000">
    <property type="entry name" value="Thiamin_PyroP_enz_cen_dom"/>
</dbReference>
<dbReference type="Pfam" id="PF02776">
    <property type="entry name" value="TPP_enzyme_N"/>
    <property type="match status" value="1"/>
</dbReference>
<gene>
    <name evidence="8" type="ORF">SAMN05421663_101500</name>
</gene>
<feature type="domain" description="Thiamine pyrophosphate enzyme N-terminal TPP-binding" evidence="7">
    <location>
        <begin position="7"/>
        <end position="115"/>
    </location>
</feature>
<evidence type="ECO:0000256" key="1">
    <source>
        <dbReference type="ARBA" id="ARBA00001964"/>
    </source>
</evidence>
<keyword evidence="9" id="KW-1185">Reference proteome</keyword>
<dbReference type="GO" id="GO:0000287">
    <property type="term" value="F:magnesium ion binding"/>
    <property type="evidence" value="ECO:0007669"/>
    <property type="project" value="InterPro"/>
</dbReference>
<name>A0A1G6J712_9BACI</name>
<organism evidence="8 9">
    <name type="scientific">Terribacillus halophilus</name>
    <dbReference type="NCBI Taxonomy" id="361279"/>
    <lineage>
        <taxon>Bacteria</taxon>
        <taxon>Bacillati</taxon>
        <taxon>Bacillota</taxon>
        <taxon>Bacilli</taxon>
        <taxon>Bacillales</taxon>
        <taxon>Bacillaceae</taxon>
        <taxon>Terribacillus</taxon>
    </lineage>
</organism>
<proteinExistence type="inferred from homology"/>
<dbReference type="AlphaFoldDB" id="A0A1G6J712"/>
<evidence type="ECO:0000259" key="7">
    <source>
        <dbReference type="Pfam" id="PF02776"/>
    </source>
</evidence>
<dbReference type="InterPro" id="IPR029061">
    <property type="entry name" value="THDP-binding"/>
</dbReference>
<keyword evidence="3 4" id="KW-0786">Thiamine pyrophosphate</keyword>
<dbReference type="CDD" id="cd00568">
    <property type="entry name" value="TPP_enzymes"/>
    <property type="match status" value="1"/>
</dbReference>
<dbReference type="InterPro" id="IPR000399">
    <property type="entry name" value="TPP-bd_CS"/>
</dbReference>
<protein>
    <submittedName>
        <fullName evidence="8">Acetolactate synthase-1/2/3 large subunit</fullName>
    </submittedName>
</protein>
<dbReference type="InterPro" id="IPR011766">
    <property type="entry name" value="TPP_enzyme_TPP-bd"/>
</dbReference>
<dbReference type="PANTHER" id="PTHR18968">
    <property type="entry name" value="THIAMINE PYROPHOSPHATE ENZYMES"/>
    <property type="match status" value="1"/>
</dbReference>
<dbReference type="SUPFAM" id="SSF52467">
    <property type="entry name" value="DHS-like NAD/FAD-binding domain"/>
    <property type="match status" value="1"/>
</dbReference>
<dbReference type="InterPro" id="IPR012001">
    <property type="entry name" value="Thiamin_PyroP_enz_TPP-bd_dom"/>
</dbReference>
<evidence type="ECO:0000256" key="3">
    <source>
        <dbReference type="ARBA" id="ARBA00023052"/>
    </source>
</evidence>